<protein>
    <submittedName>
        <fullName evidence="1">Uncharacterized protein</fullName>
    </submittedName>
</protein>
<dbReference type="AlphaFoldDB" id="A0A0E3BKF7"/>
<reference evidence="1 2" key="1">
    <citation type="submission" date="2013-09" db="EMBL/GenBank/DDBJ databases">
        <title>High correlation between genotypes and phenotypes of environmental bacteria Comamonas testosteroni strains.</title>
        <authorList>
            <person name="Liu L."/>
            <person name="Zhu W."/>
            <person name="Xia X."/>
            <person name="Xu B."/>
            <person name="Luo M."/>
            <person name="Wang G."/>
        </authorList>
    </citation>
    <scope>NUCLEOTIDE SEQUENCE [LARGE SCALE GENOMIC DNA]</scope>
    <source>
        <strain evidence="1 2">JL14</strain>
    </source>
</reference>
<proteinExistence type="predicted"/>
<sequence length="45" mass="4995">MIFLKRIFILVFPRSITTGFPLLARVGAELEQQSVSEVTSIDLTG</sequence>
<name>A0A0E3BKF7_9BURK</name>
<gene>
    <name evidence="1" type="ORF">P245_12815</name>
</gene>
<comment type="caution">
    <text evidence="1">The sequence shown here is derived from an EMBL/GenBank/DDBJ whole genome shotgun (WGS) entry which is preliminary data.</text>
</comment>
<accession>A0A0E3BKF7</accession>
<evidence type="ECO:0000313" key="2">
    <source>
        <dbReference type="Proteomes" id="UP000029567"/>
    </source>
</evidence>
<dbReference type="EMBL" id="AWTN01000090">
    <property type="protein sequence ID" value="KGG92046.1"/>
    <property type="molecule type" value="Genomic_DNA"/>
</dbReference>
<evidence type="ECO:0000313" key="1">
    <source>
        <dbReference type="EMBL" id="KGG92046.1"/>
    </source>
</evidence>
<dbReference type="Proteomes" id="UP000029567">
    <property type="component" value="Unassembled WGS sequence"/>
</dbReference>
<organism evidence="1 2">
    <name type="scientific">Comamonas thiooxydans</name>
    <dbReference type="NCBI Taxonomy" id="363952"/>
    <lineage>
        <taxon>Bacteria</taxon>
        <taxon>Pseudomonadati</taxon>
        <taxon>Pseudomonadota</taxon>
        <taxon>Betaproteobacteria</taxon>
        <taxon>Burkholderiales</taxon>
        <taxon>Comamonadaceae</taxon>
        <taxon>Comamonas</taxon>
    </lineage>
</organism>